<dbReference type="Proteomes" id="UP000325672">
    <property type="component" value="Unassembled WGS sequence"/>
</dbReference>
<dbReference type="EMBL" id="ML743562">
    <property type="protein sequence ID" value="KAE8140210.1"/>
    <property type="molecule type" value="Genomic_DNA"/>
</dbReference>
<dbReference type="RefSeq" id="XP_031916273.1">
    <property type="nucleotide sequence ID" value="XM_032056923.1"/>
</dbReference>
<name>A0A5N6T1P3_ASPPS</name>
<dbReference type="InterPro" id="IPR021514">
    <property type="entry name" value="DUF3176"/>
</dbReference>
<keyword evidence="3" id="KW-1185">Reference proteome</keyword>
<keyword evidence="1" id="KW-0472">Membrane</keyword>
<accession>A0A5N6T1P3</accession>
<dbReference type="PANTHER" id="PTHR35394:SF5">
    <property type="entry name" value="DUF3176 DOMAIN-CONTAINING PROTEIN"/>
    <property type="match status" value="1"/>
</dbReference>
<dbReference type="AlphaFoldDB" id="A0A5N6T1P3"/>
<dbReference type="GeneID" id="43641133"/>
<gene>
    <name evidence="2" type="ORF">BDV38DRAFT_269220</name>
</gene>
<dbReference type="PANTHER" id="PTHR35394">
    <property type="entry name" value="DUF3176 DOMAIN-CONTAINING PROTEIN"/>
    <property type="match status" value="1"/>
</dbReference>
<evidence type="ECO:0000313" key="3">
    <source>
        <dbReference type="Proteomes" id="UP000325672"/>
    </source>
</evidence>
<feature type="transmembrane region" description="Helical" evidence="1">
    <location>
        <begin position="125"/>
        <end position="146"/>
    </location>
</feature>
<sequence length="582" mass="63622">MEHAKDEYRLSYVRMDDPLEHQAQRQPLSASDQAVLAQGSGSLGSSWIWEIMSCVVAVASLVGIIVVLYVYDGKPMPDWPYGITLNAVISLLTTLMKAAMAFPITEALSQLKWSWFSRGNKLSDLALLDAASRGPFGAALVLLRFIPRSSAERGKNRYLVTVGCLVLVVAAAIAPFVQQVIAINMRPVHSSNSSSIQICNTSMYTDYGEGAGPGQNEVLLPTLASIYTGIFQDQSASSPSVMTTCPTGNCTFVPYQSLGFCSRCANITDQLTLNKTTLGFSTIETYDYQLPNGFSFSTSQTGMYLMNSTNGLPLLQIDTKNLPLIMNFTAISASGYGVPPQVSATECALYFCIDTYEATVKDGKFSERITSSATFTNLTADAVLENFALTPDICYVNGTQHDDKSECTYSVNVFSRLAMANSLTPLLNGTGQLIMSNRRYWSTDTAKALYGVQGNFTDISTVFTSLATSLTTHARNQVCKASVKGMTWTVESFVSVRWLWMTLPIALVGMTIVFLIVTMIKTRNQYIWKSSPLALLFSDLAVDGQHTFERNPSLSGMEDVSKKMKVWLEITQAGVKLKGIPR</sequence>
<feature type="transmembrane region" description="Helical" evidence="1">
    <location>
        <begin position="47"/>
        <end position="71"/>
    </location>
</feature>
<feature type="transmembrane region" description="Helical" evidence="1">
    <location>
        <begin position="158"/>
        <end position="177"/>
    </location>
</feature>
<evidence type="ECO:0000313" key="2">
    <source>
        <dbReference type="EMBL" id="KAE8140210.1"/>
    </source>
</evidence>
<feature type="transmembrane region" description="Helical" evidence="1">
    <location>
        <begin position="83"/>
        <end position="105"/>
    </location>
</feature>
<protein>
    <submittedName>
        <fullName evidence="2">Uncharacterized protein</fullName>
    </submittedName>
</protein>
<proteinExistence type="predicted"/>
<organism evidence="2 3">
    <name type="scientific">Aspergillus pseudotamarii</name>
    <dbReference type="NCBI Taxonomy" id="132259"/>
    <lineage>
        <taxon>Eukaryota</taxon>
        <taxon>Fungi</taxon>
        <taxon>Dikarya</taxon>
        <taxon>Ascomycota</taxon>
        <taxon>Pezizomycotina</taxon>
        <taxon>Eurotiomycetes</taxon>
        <taxon>Eurotiomycetidae</taxon>
        <taxon>Eurotiales</taxon>
        <taxon>Aspergillaceae</taxon>
        <taxon>Aspergillus</taxon>
        <taxon>Aspergillus subgen. Circumdati</taxon>
    </lineage>
</organism>
<reference evidence="2 3" key="1">
    <citation type="submission" date="2019-04" db="EMBL/GenBank/DDBJ databases">
        <title>Friends and foes A comparative genomics study of 23 Aspergillus species from section Flavi.</title>
        <authorList>
            <consortium name="DOE Joint Genome Institute"/>
            <person name="Kjaerbolling I."/>
            <person name="Vesth T."/>
            <person name="Frisvad J.C."/>
            <person name="Nybo J.L."/>
            <person name="Theobald S."/>
            <person name="Kildgaard S."/>
            <person name="Isbrandt T."/>
            <person name="Kuo A."/>
            <person name="Sato A."/>
            <person name="Lyhne E.K."/>
            <person name="Kogle M.E."/>
            <person name="Wiebenga A."/>
            <person name="Kun R.S."/>
            <person name="Lubbers R.J."/>
            <person name="Makela M.R."/>
            <person name="Barry K."/>
            <person name="Chovatia M."/>
            <person name="Clum A."/>
            <person name="Daum C."/>
            <person name="Haridas S."/>
            <person name="He G."/>
            <person name="LaButti K."/>
            <person name="Lipzen A."/>
            <person name="Mondo S."/>
            <person name="Riley R."/>
            <person name="Salamov A."/>
            <person name="Simmons B.A."/>
            <person name="Magnuson J.K."/>
            <person name="Henrissat B."/>
            <person name="Mortensen U.H."/>
            <person name="Larsen T.O."/>
            <person name="Devries R.P."/>
            <person name="Grigoriev I.V."/>
            <person name="Machida M."/>
            <person name="Baker S.E."/>
            <person name="Andersen M.R."/>
        </authorList>
    </citation>
    <scope>NUCLEOTIDE SEQUENCE [LARGE SCALE GENOMIC DNA]</scope>
    <source>
        <strain evidence="2 3">CBS 117625</strain>
    </source>
</reference>
<keyword evidence="1" id="KW-1133">Transmembrane helix</keyword>
<dbReference type="OrthoDB" id="5376804at2759"/>
<keyword evidence="1" id="KW-0812">Transmembrane</keyword>
<evidence type="ECO:0000256" key="1">
    <source>
        <dbReference type="SAM" id="Phobius"/>
    </source>
</evidence>
<feature type="transmembrane region" description="Helical" evidence="1">
    <location>
        <begin position="498"/>
        <end position="520"/>
    </location>
</feature>
<dbReference type="Pfam" id="PF11374">
    <property type="entry name" value="DUF3176"/>
    <property type="match status" value="1"/>
</dbReference>